<name>A0ABP0YU59_9ROSI</name>
<evidence type="ECO:0000313" key="3">
    <source>
        <dbReference type="Proteomes" id="UP001642487"/>
    </source>
</evidence>
<feature type="non-terminal residue" evidence="2">
    <location>
        <position position="1"/>
    </location>
</feature>
<dbReference type="EMBL" id="OZ021739">
    <property type="protein sequence ID" value="CAK9321997.1"/>
    <property type="molecule type" value="Genomic_DNA"/>
</dbReference>
<organism evidence="2 3">
    <name type="scientific">Citrullus colocynthis</name>
    <name type="common">colocynth</name>
    <dbReference type="NCBI Taxonomy" id="252529"/>
    <lineage>
        <taxon>Eukaryota</taxon>
        <taxon>Viridiplantae</taxon>
        <taxon>Streptophyta</taxon>
        <taxon>Embryophyta</taxon>
        <taxon>Tracheophyta</taxon>
        <taxon>Spermatophyta</taxon>
        <taxon>Magnoliopsida</taxon>
        <taxon>eudicotyledons</taxon>
        <taxon>Gunneridae</taxon>
        <taxon>Pentapetalae</taxon>
        <taxon>rosids</taxon>
        <taxon>fabids</taxon>
        <taxon>Cucurbitales</taxon>
        <taxon>Cucurbitaceae</taxon>
        <taxon>Benincaseae</taxon>
        <taxon>Citrullus</taxon>
    </lineage>
</organism>
<feature type="domain" description="RNase H type-1" evidence="1">
    <location>
        <begin position="35"/>
        <end position="80"/>
    </location>
</feature>
<evidence type="ECO:0000313" key="2">
    <source>
        <dbReference type="EMBL" id="CAK9321997.1"/>
    </source>
</evidence>
<accession>A0ABP0YU59</accession>
<evidence type="ECO:0000259" key="1">
    <source>
        <dbReference type="Pfam" id="PF13456"/>
    </source>
</evidence>
<sequence length="82" mass="8642">IFVVGDIACVATSASWDIQIKYGRYLPDGVGHGRSWGNITRDSNGAMVVAAIDSLPNSLEALDVEALALLFGLKLAYRAGCS</sequence>
<dbReference type="Pfam" id="PF13456">
    <property type="entry name" value="RVT_3"/>
    <property type="match status" value="1"/>
</dbReference>
<dbReference type="InterPro" id="IPR002156">
    <property type="entry name" value="RNaseH_domain"/>
</dbReference>
<reference evidence="2 3" key="1">
    <citation type="submission" date="2024-03" db="EMBL/GenBank/DDBJ databases">
        <authorList>
            <person name="Gkanogiannis A."/>
            <person name="Becerra Lopez-Lavalle L."/>
        </authorList>
    </citation>
    <scope>NUCLEOTIDE SEQUENCE [LARGE SCALE GENOMIC DNA]</scope>
</reference>
<protein>
    <recommendedName>
        <fullName evidence="1">RNase H type-1 domain-containing protein</fullName>
    </recommendedName>
</protein>
<gene>
    <name evidence="2" type="ORF">CITCOLO1_LOCUS14105</name>
</gene>
<dbReference type="Proteomes" id="UP001642487">
    <property type="component" value="Chromosome 5"/>
</dbReference>
<keyword evidence="3" id="KW-1185">Reference proteome</keyword>
<proteinExistence type="predicted"/>